<evidence type="ECO:0000256" key="1">
    <source>
        <dbReference type="ARBA" id="ARBA00004141"/>
    </source>
</evidence>
<comment type="subcellular location">
    <subcellularLocation>
        <location evidence="1">Membrane</location>
        <topology evidence="1">Multi-pass membrane protein</topology>
    </subcellularLocation>
</comment>
<evidence type="ECO:0000313" key="13">
    <source>
        <dbReference type="EMBL" id="PMD23024.1"/>
    </source>
</evidence>
<dbReference type="PANTHER" id="PTHR24322">
    <property type="entry name" value="PKSB"/>
    <property type="match status" value="1"/>
</dbReference>
<dbReference type="PANTHER" id="PTHR24322:SF736">
    <property type="entry name" value="RETINOL DEHYDROGENASE 10"/>
    <property type="match status" value="1"/>
</dbReference>
<keyword evidence="3" id="KW-0812">Transmembrane</keyword>
<keyword evidence="4" id="KW-0521">NADP</keyword>
<evidence type="ECO:0000313" key="14">
    <source>
        <dbReference type="Proteomes" id="UP000235672"/>
    </source>
</evidence>
<evidence type="ECO:0000256" key="11">
    <source>
        <dbReference type="ARBA" id="ARBA00082544"/>
    </source>
</evidence>
<evidence type="ECO:0000256" key="12">
    <source>
        <dbReference type="RuleBase" id="RU000363"/>
    </source>
</evidence>
<evidence type="ECO:0000256" key="6">
    <source>
        <dbReference type="ARBA" id="ARBA00023002"/>
    </source>
</evidence>
<evidence type="ECO:0000256" key="2">
    <source>
        <dbReference type="ARBA" id="ARBA00006484"/>
    </source>
</evidence>
<dbReference type="Proteomes" id="UP000235672">
    <property type="component" value="Unassembled WGS sequence"/>
</dbReference>
<dbReference type="PROSITE" id="PS00061">
    <property type="entry name" value="ADH_SHORT"/>
    <property type="match status" value="1"/>
</dbReference>
<comment type="similarity">
    <text evidence="2 12">Belongs to the short-chain dehydrogenases/reductases (SDR) family.</text>
</comment>
<evidence type="ECO:0000256" key="4">
    <source>
        <dbReference type="ARBA" id="ARBA00022857"/>
    </source>
</evidence>
<sequence length="366" mass="40593">MSPLSILTAPIRLALFDPRVTAPLLVALLYYPDKLRSILPERFHHLLTSQAGIRTLSVFLGLGIVRGVNRKLSQWVANNWKKDAKFIKSQELVLISGGTSGIGKLMAEDFARRGVKVVILDLNPPKAALPSGMFFYQCDVTSSAKIAETAKQIRKDHGDPTVLINNAGIGTGLSILDSTEQIIQKTFEVNTISHFWMVREFLPAMIKKNHGHVVTIASMASFMCATNIVDYACTKASALAFHEGLHQELRARYNAPDVRTTVVNPTWIRTPLIRELTAHPKFKDPVLEPEEVTTAIVEQVLSGRGGQLVLPARMSFLSGIRGWPLWMSDGLRNKASDVAKSLEGLDFGAVKKDRDPERWANFRKET</sequence>
<dbReference type="Gene3D" id="3.40.50.720">
    <property type="entry name" value="NAD(P)-binding Rossmann-like Domain"/>
    <property type="match status" value="1"/>
</dbReference>
<dbReference type="OrthoDB" id="10253736at2759"/>
<gene>
    <name evidence="13" type="ORF">NA56DRAFT_678651</name>
</gene>
<evidence type="ECO:0000256" key="9">
    <source>
        <dbReference type="ARBA" id="ARBA00059620"/>
    </source>
</evidence>
<dbReference type="InterPro" id="IPR002347">
    <property type="entry name" value="SDR_fam"/>
</dbReference>
<dbReference type="FunFam" id="3.40.50.720:FF:000131">
    <property type="entry name" value="Short-chain dehydrogenase/reductase 3"/>
    <property type="match status" value="1"/>
</dbReference>
<dbReference type="InterPro" id="IPR020904">
    <property type="entry name" value="Sc_DH/Rdtase_CS"/>
</dbReference>
<evidence type="ECO:0000256" key="7">
    <source>
        <dbReference type="ARBA" id="ARBA00023098"/>
    </source>
</evidence>
<dbReference type="GO" id="GO:0016020">
    <property type="term" value="C:membrane"/>
    <property type="evidence" value="ECO:0007669"/>
    <property type="project" value="UniProtKB-SubCell"/>
</dbReference>
<dbReference type="InterPro" id="IPR036291">
    <property type="entry name" value="NAD(P)-bd_dom_sf"/>
</dbReference>
<evidence type="ECO:0000256" key="5">
    <source>
        <dbReference type="ARBA" id="ARBA00022989"/>
    </source>
</evidence>
<dbReference type="STRING" id="1745343.A0A2J6Q9V8"/>
<name>A0A2J6Q9V8_9HELO</name>
<keyword evidence="7" id="KW-0443">Lipid metabolism</keyword>
<dbReference type="PRINTS" id="PR00081">
    <property type="entry name" value="GDHRDH"/>
</dbReference>
<reference evidence="13 14" key="1">
    <citation type="submission" date="2016-05" db="EMBL/GenBank/DDBJ databases">
        <title>A degradative enzymes factory behind the ericoid mycorrhizal symbiosis.</title>
        <authorList>
            <consortium name="DOE Joint Genome Institute"/>
            <person name="Martino E."/>
            <person name="Morin E."/>
            <person name="Grelet G."/>
            <person name="Kuo A."/>
            <person name="Kohler A."/>
            <person name="Daghino S."/>
            <person name="Barry K."/>
            <person name="Choi C."/>
            <person name="Cichocki N."/>
            <person name="Clum A."/>
            <person name="Copeland A."/>
            <person name="Hainaut M."/>
            <person name="Haridas S."/>
            <person name="Labutti K."/>
            <person name="Lindquist E."/>
            <person name="Lipzen A."/>
            <person name="Khouja H.-R."/>
            <person name="Murat C."/>
            <person name="Ohm R."/>
            <person name="Olson A."/>
            <person name="Spatafora J."/>
            <person name="Veneault-Fourrey C."/>
            <person name="Henrissat B."/>
            <person name="Grigoriev I."/>
            <person name="Martin F."/>
            <person name="Perotto S."/>
        </authorList>
    </citation>
    <scope>NUCLEOTIDE SEQUENCE [LARGE SCALE GENOMIC DNA]</scope>
    <source>
        <strain evidence="13 14">UAMH 7357</strain>
    </source>
</reference>
<evidence type="ECO:0000256" key="10">
    <source>
        <dbReference type="ARBA" id="ARBA00068717"/>
    </source>
</evidence>
<dbReference type="Pfam" id="PF00106">
    <property type="entry name" value="adh_short"/>
    <property type="match status" value="1"/>
</dbReference>
<keyword evidence="8" id="KW-0472">Membrane</keyword>
<evidence type="ECO:0000256" key="3">
    <source>
        <dbReference type="ARBA" id="ARBA00022692"/>
    </source>
</evidence>
<dbReference type="EMBL" id="KZ613476">
    <property type="protein sequence ID" value="PMD23024.1"/>
    <property type="molecule type" value="Genomic_DNA"/>
</dbReference>
<comment type="function">
    <text evidence="9">Catalyzes the reduction of all-trans-retinal to all-trans-retinol in the presence of NADPH.</text>
</comment>
<dbReference type="AlphaFoldDB" id="A0A2J6Q9V8"/>
<dbReference type="PRINTS" id="PR00080">
    <property type="entry name" value="SDRFAMILY"/>
</dbReference>
<evidence type="ECO:0000256" key="8">
    <source>
        <dbReference type="ARBA" id="ARBA00023136"/>
    </source>
</evidence>
<dbReference type="CDD" id="cd05339">
    <property type="entry name" value="17beta-HSDXI-like_SDR_c"/>
    <property type="match status" value="1"/>
</dbReference>
<protein>
    <recommendedName>
        <fullName evidence="10">Short-chain dehydrogenase/reductase 3</fullName>
    </recommendedName>
    <alternativeName>
        <fullName evidence="11">Retinal short-chain dehydrogenase/reductase 1</fullName>
    </alternativeName>
</protein>
<keyword evidence="5" id="KW-1133">Transmembrane helix</keyword>
<dbReference type="GO" id="GO:0052650">
    <property type="term" value="F:all-trans-retinol dehydrogenase (NADP+) activity"/>
    <property type="evidence" value="ECO:0007669"/>
    <property type="project" value="UniProtKB-ARBA"/>
</dbReference>
<proteinExistence type="inferred from homology"/>
<keyword evidence="14" id="KW-1185">Reference proteome</keyword>
<dbReference type="SUPFAM" id="SSF51735">
    <property type="entry name" value="NAD(P)-binding Rossmann-fold domains"/>
    <property type="match status" value="1"/>
</dbReference>
<accession>A0A2J6Q9V8</accession>
<organism evidence="13 14">
    <name type="scientific">Hyaloscypha hepaticicola</name>
    <dbReference type="NCBI Taxonomy" id="2082293"/>
    <lineage>
        <taxon>Eukaryota</taxon>
        <taxon>Fungi</taxon>
        <taxon>Dikarya</taxon>
        <taxon>Ascomycota</taxon>
        <taxon>Pezizomycotina</taxon>
        <taxon>Leotiomycetes</taxon>
        <taxon>Helotiales</taxon>
        <taxon>Hyaloscyphaceae</taxon>
        <taxon>Hyaloscypha</taxon>
    </lineage>
</organism>
<keyword evidence="6" id="KW-0560">Oxidoreductase</keyword>